<feature type="region of interest" description="Disordered" evidence="1">
    <location>
        <begin position="56"/>
        <end position="78"/>
    </location>
</feature>
<evidence type="ECO:0000256" key="1">
    <source>
        <dbReference type="SAM" id="MobiDB-lite"/>
    </source>
</evidence>
<reference evidence="2" key="1">
    <citation type="submission" date="2017-04" db="EMBL/GenBank/DDBJ databases">
        <title>Population genomics of picophytoplankton unveils novel chromosome hypervariability.</title>
        <authorList>
            <consortium name="DOE Joint Genome Institute"/>
            <person name="Blanc-Mathieu R."/>
            <person name="Krasovec M."/>
            <person name="Hebrard M."/>
            <person name="Yau S."/>
            <person name="Desgranges E."/>
            <person name="Martin J."/>
            <person name="Schackwitz W."/>
            <person name="Kuo A."/>
            <person name="Salin G."/>
            <person name="Donnadieu C."/>
            <person name="Desdevises Y."/>
            <person name="Sanchez-Ferandin S."/>
            <person name="Moreau H."/>
            <person name="Rivals E."/>
            <person name="Grigoriev I.V."/>
            <person name="Grimsley N."/>
            <person name="Eyre-Walker A."/>
            <person name="Piganeau G."/>
        </authorList>
    </citation>
    <scope>NUCLEOTIDE SEQUENCE [LARGE SCALE GENOMIC DNA]</scope>
    <source>
        <strain evidence="2">RCC 1115</strain>
    </source>
</reference>
<feature type="compositionally biased region" description="Basic residues" evidence="1">
    <location>
        <begin position="56"/>
        <end position="73"/>
    </location>
</feature>
<name>A0A1Y5IGG4_OSTTA</name>
<accession>A0A1Y5IGG4</accession>
<dbReference type="Proteomes" id="UP000195557">
    <property type="component" value="Unassembled WGS sequence"/>
</dbReference>
<evidence type="ECO:0000313" key="2">
    <source>
        <dbReference type="EMBL" id="OUS48649.1"/>
    </source>
</evidence>
<sequence>MPAEEPNSRPPVPCIFGKLFISPWLPIVGYARGTAHAALRHRPLRPRVRVTHHSRRLARHASVRQRQRTLSRRAAHDRPGHGWCPLHPRWVRHRTLLRELPSGTRDPTVVHPRQPALLSVRPRIRDAATHVVVGRSEFSANLRFAKGTLAYATARATSKGPTLRILVFDSLTLGSGASGSEQLAFQAMREENDEAPAARRKGGATCVSGSEGLPNAVVNTALSALNDTSVDDDDDEARASGLRDALTKKFGSFWYVISDDSDFAVACRASELPAQHSDDEGLVRVVMRFVRGKTTYEVWHHIAPFDRFGLTKMTWSEKAKYARYGMIFVGGLATMWYRSKCTESPDALACQILPKTVPFMLGLFIFFVVTAHVDTAAWKKLGKEV</sequence>
<dbReference type="EMBL" id="KZ155774">
    <property type="protein sequence ID" value="OUS48649.1"/>
    <property type="molecule type" value="Genomic_DNA"/>
</dbReference>
<protein>
    <submittedName>
        <fullName evidence="2">Uncharacterized protein</fullName>
    </submittedName>
</protein>
<dbReference type="AlphaFoldDB" id="A0A1Y5IGG4"/>
<gene>
    <name evidence="2" type="ORF">BE221DRAFT_203800</name>
</gene>
<organism evidence="2">
    <name type="scientific">Ostreococcus tauri</name>
    <name type="common">Marine green alga</name>
    <dbReference type="NCBI Taxonomy" id="70448"/>
    <lineage>
        <taxon>Eukaryota</taxon>
        <taxon>Viridiplantae</taxon>
        <taxon>Chlorophyta</taxon>
        <taxon>Mamiellophyceae</taxon>
        <taxon>Mamiellales</taxon>
        <taxon>Bathycoccaceae</taxon>
        <taxon>Ostreococcus</taxon>
    </lineage>
</organism>
<proteinExistence type="predicted"/>